<protein>
    <submittedName>
        <fullName evidence="1">Uncharacterized protein</fullName>
    </submittedName>
</protein>
<name>A0A6S6T057_9BACT</name>
<evidence type="ECO:0000313" key="1">
    <source>
        <dbReference type="EMBL" id="CAA6810127.1"/>
    </source>
</evidence>
<organism evidence="1">
    <name type="scientific">uncultured Sulfurovum sp</name>
    <dbReference type="NCBI Taxonomy" id="269237"/>
    <lineage>
        <taxon>Bacteria</taxon>
        <taxon>Pseudomonadati</taxon>
        <taxon>Campylobacterota</taxon>
        <taxon>Epsilonproteobacteria</taxon>
        <taxon>Campylobacterales</taxon>
        <taxon>Sulfurovaceae</taxon>
        <taxon>Sulfurovum</taxon>
        <taxon>environmental samples</taxon>
    </lineage>
</organism>
<accession>A0A6S6T057</accession>
<gene>
    <name evidence="1" type="ORF">HELGO_WM31</name>
</gene>
<proteinExistence type="predicted"/>
<reference evidence="1" key="1">
    <citation type="submission" date="2020-01" db="EMBL/GenBank/DDBJ databases">
        <authorList>
            <person name="Meier V. D."/>
            <person name="Meier V D."/>
        </authorList>
    </citation>
    <scope>NUCLEOTIDE SEQUENCE</scope>
    <source>
        <strain evidence="1">HLG_WM_MAG_01</strain>
    </source>
</reference>
<sequence length="203" mass="23100">METPEIHVEELKKDPEFLANIKRLETECKEEQSIAKGYQLLDAQLIIEAPEDEINEIFTFIVNNAFDRLAEKLTSSQNFNLEDAEDLATARAIYEHGIQRYSEKDTKGAKEIFLVLNYTIDHVELKDAMMVHAAAVMAGHSFEDFIENLVDVSGVNENDPLAFFIQTFAQPTDILLNMFAKQVKQGKEELRVLDESKNSEDNA</sequence>
<dbReference type="AlphaFoldDB" id="A0A6S6T057"/>
<dbReference type="EMBL" id="CACVAS010000058">
    <property type="protein sequence ID" value="CAA6810127.1"/>
    <property type="molecule type" value="Genomic_DNA"/>
</dbReference>